<name>A0A8T2SG34_CERRI</name>
<dbReference type="Proteomes" id="UP000825935">
    <property type="component" value="Chromosome 20"/>
</dbReference>
<reference evidence="2" key="1">
    <citation type="submission" date="2021-08" db="EMBL/GenBank/DDBJ databases">
        <title>WGS assembly of Ceratopteris richardii.</title>
        <authorList>
            <person name="Marchant D.B."/>
            <person name="Chen G."/>
            <person name="Jenkins J."/>
            <person name="Shu S."/>
            <person name="Leebens-Mack J."/>
            <person name="Grimwood J."/>
            <person name="Schmutz J."/>
            <person name="Soltis P."/>
            <person name="Soltis D."/>
            <person name="Chen Z.-H."/>
        </authorList>
    </citation>
    <scope>NUCLEOTIDE SEQUENCE</scope>
    <source>
        <strain evidence="2">Whitten #5841</strain>
        <tissue evidence="2">Leaf</tissue>
    </source>
</reference>
<dbReference type="EMBL" id="CM035425">
    <property type="protein sequence ID" value="KAH7331839.1"/>
    <property type="molecule type" value="Genomic_DNA"/>
</dbReference>
<dbReference type="Pfam" id="PF02519">
    <property type="entry name" value="Auxin_inducible"/>
    <property type="match status" value="1"/>
</dbReference>
<evidence type="ECO:0000256" key="1">
    <source>
        <dbReference type="ARBA" id="ARBA00006974"/>
    </source>
</evidence>
<accession>A0A8T2SG34</accession>
<keyword evidence="3" id="KW-1185">Reference proteome</keyword>
<gene>
    <name evidence="2" type="ORF">KP509_20G052700</name>
</gene>
<organism evidence="2 3">
    <name type="scientific">Ceratopteris richardii</name>
    <name type="common">Triangle waterfern</name>
    <dbReference type="NCBI Taxonomy" id="49495"/>
    <lineage>
        <taxon>Eukaryota</taxon>
        <taxon>Viridiplantae</taxon>
        <taxon>Streptophyta</taxon>
        <taxon>Embryophyta</taxon>
        <taxon>Tracheophyta</taxon>
        <taxon>Polypodiopsida</taxon>
        <taxon>Polypodiidae</taxon>
        <taxon>Polypodiales</taxon>
        <taxon>Pteridineae</taxon>
        <taxon>Pteridaceae</taxon>
        <taxon>Parkerioideae</taxon>
        <taxon>Ceratopteris</taxon>
    </lineage>
</organism>
<dbReference type="PANTHER" id="PTHR31374:SF32">
    <property type="entry name" value="SAUR FAMILY PROTEIN"/>
    <property type="match status" value="1"/>
</dbReference>
<dbReference type="OrthoDB" id="1624361at2759"/>
<comment type="similarity">
    <text evidence="1">Belongs to the ARG7 family.</text>
</comment>
<dbReference type="PANTHER" id="PTHR31374">
    <property type="entry name" value="AUXIN-INDUCED PROTEIN-LIKE-RELATED"/>
    <property type="match status" value="1"/>
</dbReference>
<evidence type="ECO:0000313" key="2">
    <source>
        <dbReference type="EMBL" id="KAH7331839.1"/>
    </source>
</evidence>
<dbReference type="GO" id="GO:0009733">
    <property type="term" value="P:response to auxin"/>
    <property type="evidence" value="ECO:0007669"/>
    <property type="project" value="InterPro"/>
</dbReference>
<evidence type="ECO:0000313" key="3">
    <source>
        <dbReference type="Proteomes" id="UP000825935"/>
    </source>
</evidence>
<dbReference type="OMA" id="IAEKPVC"/>
<sequence length="139" mass="15678">MKVQQIVRLRQTLRRWRKRAHKAAEQRAAEVPAGHVAVYVGEERVRFVVRTEHLHHEIFAALLGRCQQEFGFKQAGPLCIPCEAVFFEHLLSLLESSPPAAVSAPPDDHLQELLDFYYSSYPSSPPPNLTPRLAQPASA</sequence>
<proteinExistence type="inferred from homology"/>
<dbReference type="InterPro" id="IPR003676">
    <property type="entry name" value="SAUR_fam"/>
</dbReference>
<protein>
    <submittedName>
        <fullName evidence="2">Uncharacterized protein</fullName>
    </submittedName>
</protein>
<dbReference type="AlphaFoldDB" id="A0A8T2SG34"/>
<comment type="caution">
    <text evidence="2">The sequence shown here is derived from an EMBL/GenBank/DDBJ whole genome shotgun (WGS) entry which is preliminary data.</text>
</comment>